<dbReference type="Proteomes" id="UP000199259">
    <property type="component" value="Unassembled WGS sequence"/>
</dbReference>
<proteinExistence type="evidence at protein level"/>
<evidence type="ECO:0000259" key="1">
    <source>
        <dbReference type="Pfam" id="PF13619"/>
    </source>
</evidence>
<dbReference type="RefSeq" id="WP_091710735.1">
    <property type="nucleotide sequence ID" value="NZ_FNCA01000009.1"/>
</dbReference>
<protein>
    <submittedName>
        <fullName evidence="2">KTSC domain-containing protein</fullName>
    </submittedName>
</protein>
<keyword evidence="4" id="KW-0002">3D-structure</keyword>
<dbReference type="InterPro" id="IPR025309">
    <property type="entry name" value="KTSC_dom"/>
</dbReference>
<accession>A0A7Z7AYG0</accession>
<name>A0A7Z7AYG0_9EURY</name>
<dbReference type="PDB" id="7X8C">
    <property type="method" value="X-ray"/>
    <property type="resolution" value="2.73 A"/>
    <property type="chains" value="A/B/C/D=1-70"/>
</dbReference>
<reference evidence="4" key="2">
    <citation type="journal article" date="2022" name="Int. J. Biol. Macromol.">
        <title>Biochemical and structural characterization of a KTSC family single-stranded DNA-binding protein from Euryarchaea.</title>
        <authorList>
            <person name="Tian L."/>
            <person name="Zhu K."/>
            <person name="Chen Y."/>
            <person name="Zheng X."/>
            <person name="Zhang H."/>
            <person name="Geng Z."/>
            <person name="Li W."/>
            <person name="Ding N."/>
            <person name="Chen J."/>
            <person name="Dong Y."/>
            <person name="Cao P."/>
            <person name="Gong Y."/>
            <person name="Zhang Z."/>
        </authorList>
    </citation>
    <scope>X-RAY CRYSTALLOGRAPHY (2.73 ANGSTROMS)</scope>
</reference>
<dbReference type="Pfam" id="PF13619">
    <property type="entry name" value="KTSC"/>
    <property type="match status" value="1"/>
</dbReference>
<comment type="caution">
    <text evidence="2">The sequence shown here is derived from an EMBL/GenBank/DDBJ whole genome shotgun (WGS) entry which is preliminary data.</text>
</comment>
<gene>
    <name evidence="2" type="ORF">SAMN04488589_2454</name>
</gene>
<organism evidence="2 3">
    <name type="scientific">Methanolobus vulcani</name>
    <dbReference type="NCBI Taxonomy" id="38026"/>
    <lineage>
        <taxon>Archaea</taxon>
        <taxon>Methanobacteriati</taxon>
        <taxon>Methanobacteriota</taxon>
        <taxon>Stenosarchaea group</taxon>
        <taxon>Methanomicrobia</taxon>
        <taxon>Methanosarcinales</taxon>
        <taxon>Methanosarcinaceae</taxon>
        <taxon>Methanolobus</taxon>
    </lineage>
</organism>
<dbReference type="AlphaFoldDB" id="A0A7Z7AYG0"/>
<dbReference type="SMR" id="A0A7Z7AYG0"/>
<evidence type="ECO:0000313" key="3">
    <source>
        <dbReference type="Proteomes" id="UP000199259"/>
    </source>
</evidence>
<feature type="domain" description="KTSC" evidence="1">
    <location>
        <begin position="8"/>
        <end position="64"/>
    </location>
</feature>
<evidence type="ECO:0000313" key="2">
    <source>
        <dbReference type="EMBL" id="SDG22031.1"/>
    </source>
</evidence>
<dbReference type="EMBL" id="FNCA01000009">
    <property type="protein sequence ID" value="SDG22031.1"/>
    <property type="molecule type" value="Genomic_DNA"/>
</dbReference>
<sequence length="70" mass="8156">MNRENVRSSDLKSVGYDSENKILEVEFNSGGIYQYSTVPEEIYSKLMSSSSHGKYFHKMIRDKYPTKKVK</sequence>
<keyword evidence="3" id="KW-1185">Reference proteome</keyword>
<reference evidence="2 3" key="1">
    <citation type="submission" date="2016-10" db="EMBL/GenBank/DDBJ databases">
        <authorList>
            <person name="Varghese N."/>
            <person name="Submissions S."/>
        </authorList>
    </citation>
    <scope>NUCLEOTIDE SEQUENCE [LARGE SCALE GENOMIC DNA]</scope>
    <source>
        <strain evidence="2 3">PL 12/M</strain>
    </source>
</reference>
<evidence type="ECO:0007829" key="4">
    <source>
        <dbReference type="PDB" id="7X8C"/>
    </source>
</evidence>